<comment type="caution">
    <text evidence="1">The sequence shown here is derived from an EMBL/GenBank/DDBJ whole genome shotgun (WGS) entry which is preliminary data.</text>
</comment>
<feature type="non-terminal residue" evidence="1">
    <location>
        <position position="34"/>
    </location>
</feature>
<dbReference type="GO" id="GO:0016705">
    <property type="term" value="F:oxidoreductase activity, acting on paired donors, with incorporation or reduction of molecular oxygen"/>
    <property type="evidence" value="ECO:0007669"/>
    <property type="project" value="InterPro"/>
</dbReference>
<dbReference type="Gene3D" id="3.20.20.30">
    <property type="entry name" value="Luciferase-like domain"/>
    <property type="match status" value="1"/>
</dbReference>
<proteinExistence type="predicted"/>
<accession>T1A9R0</accession>
<gene>
    <name evidence="1" type="ORF">B1B_10055</name>
</gene>
<dbReference type="EMBL" id="AUZY01006626">
    <property type="protein sequence ID" value="EQD53747.1"/>
    <property type="molecule type" value="Genomic_DNA"/>
</dbReference>
<evidence type="ECO:0000313" key="1">
    <source>
        <dbReference type="EMBL" id="EQD53747.1"/>
    </source>
</evidence>
<sequence>MEFGVVLQTDPPARRTVELARKAEAAGFTHVWTF</sequence>
<name>T1A9R0_9ZZZZ</name>
<reference evidence="1" key="2">
    <citation type="journal article" date="2014" name="ISME J.">
        <title>Microbial stratification in low pH oxic and suboxic macroscopic growths along an acid mine drainage.</title>
        <authorList>
            <person name="Mendez-Garcia C."/>
            <person name="Mesa V."/>
            <person name="Sprenger R.R."/>
            <person name="Richter M."/>
            <person name="Diez M.S."/>
            <person name="Solano J."/>
            <person name="Bargiela R."/>
            <person name="Golyshina O.V."/>
            <person name="Manteca A."/>
            <person name="Ramos J.L."/>
            <person name="Gallego J.R."/>
            <person name="Llorente I."/>
            <person name="Martins Dos Santos V.A."/>
            <person name="Jensen O.N."/>
            <person name="Pelaez A.I."/>
            <person name="Sanchez J."/>
            <person name="Ferrer M."/>
        </authorList>
    </citation>
    <scope>NUCLEOTIDE SEQUENCE</scope>
</reference>
<protein>
    <submittedName>
        <fullName evidence="1">Uncharacterized protein</fullName>
    </submittedName>
</protein>
<dbReference type="InterPro" id="IPR036661">
    <property type="entry name" value="Luciferase-like_sf"/>
</dbReference>
<dbReference type="AlphaFoldDB" id="T1A9R0"/>
<reference evidence="1" key="1">
    <citation type="submission" date="2013-08" db="EMBL/GenBank/DDBJ databases">
        <authorList>
            <person name="Mendez C."/>
            <person name="Richter M."/>
            <person name="Ferrer M."/>
            <person name="Sanchez J."/>
        </authorList>
    </citation>
    <scope>NUCLEOTIDE SEQUENCE</scope>
</reference>
<dbReference type="SUPFAM" id="SSF51679">
    <property type="entry name" value="Bacterial luciferase-like"/>
    <property type="match status" value="1"/>
</dbReference>
<organism evidence="1">
    <name type="scientific">mine drainage metagenome</name>
    <dbReference type="NCBI Taxonomy" id="410659"/>
    <lineage>
        <taxon>unclassified sequences</taxon>
        <taxon>metagenomes</taxon>
        <taxon>ecological metagenomes</taxon>
    </lineage>
</organism>